<reference evidence="9" key="2">
    <citation type="submission" date="2015-01" db="EMBL/GenBank/DDBJ databases">
        <title>Evolutionary Origins and Diversification of the Mycorrhizal Mutualists.</title>
        <authorList>
            <consortium name="DOE Joint Genome Institute"/>
            <consortium name="Mycorrhizal Genomics Consortium"/>
            <person name="Kohler A."/>
            <person name="Kuo A."/>
            <person name="Nagy L.G."/>
            <person name="Floudas D."/>
            <person name="Copeland A."/>
            <person name="Barry K.W."/>
            <person name="Cichocki N."/>
            <person name="Veneault-Fourrey C."/>
            <person name="LaButti K."/>
            <person name="Lindquist E.A."/>
            <person name="Lipzen A."/>
            <person name="Lundell T."/>
            <person name="Morin E."/>
            <person name="Murat C."/>
            <person name="Riley R."/>
            <person name="Ohm R."/>
            <person name="Sun H."/>
            <person name="Tunlid A."/>
            <person name="Henrissat B."/>
            <person name="Grigoriev I.V."/>
            <person name="Hibbett D.S."/>
            <person name="Martin F."/>
        </authorList>
    </citation>
    <scope>NUCLEOTIDE SEQUENCE [LARGE SCALE GENOMIC DNA]</scope>
    <source>
        <strain evidence="9">F 1598</strain>
    </source>
</reference>
<dbReference type="SUPFAM" id="SSF56645">
    <property type="entry name" value="Acyl-CoA dehydrogenase NM domain-like"/>
    <property type="match status" value="1"/>
</dbReference>
<keyword evidence="2 4" id="KW-0285">Flavoprotein</keyword>
<dbReference type="STRING" id="765440.A0A0C3B1R9"/>
<protein>
    <recommendedName>
        <fullName evidence="10">Acyl-CoA dehydrogenase/oxidase C-terminal domain-containing protein</fullName>
    </recommendedName>
</protein>
<dbReference type="Pfam" id="PF02770">
    <property type="entry name" value="Acyl-CoA_dh_M"/>
    <property type="match status" value="1"/>
</dbReference>
<dbReference type="Pfam" id="PF00441">
    <property type="entry name" value="Acyl-CoA_dh_1"/>
    <property type="match status" value="1"/>
</dbReference>
<evidence type="ECO:0000259" key="7">
    <source>
        <dbReference type="Pfam" id="PF18158"/>
    </source>
</evidence>
<evidence type="ECO:0000256" key="4">
    <source>
        <dbReference type="RuleBase" id="RU362125"/>
    </source>
</evidence>
<comment type="similarity">
    <text evidence="1 4">Belongs to the acyl-CoA dehydrogenase family.</text>
</comment>
<evidence type="ECO:0000313" key="8">
    <source>
        <dbReference type="EMBL" id="KIM80138.1"/>
    </source>
</evidence>
<feature type="domain" description="Adaptive response protein AidB N-terminal" evidence="7">
    <location>
        <begin position="14"/>
        <end position="162"/>
    </location>
</feature>
<dbReference type="InterPro" id="IPR041504">
    <property type="entry name" value="AidB_N"/>
</dbReference>
<dbReference type="OrthoDB" id="10251155at2759"/>
<keyword evidence="9" id="KW-1185">Reference proteome</keyword>
<evidence type="ECO:0000256" key="3">
    <source>
        <dbReference type="ARBA" id="ARBA00022827"/>
    </source>
</evidence>
<feature type="domain" description="Acyl-CoA oxidase/dehydrogenase middle" evidence="6">
    <location>
        <begin position="172"/>
        <end position="280"/>
    </location>
</feature>
<sequence length="590" mass="65024">MRAEDGFQQIPFPSEHPYLCDPVLPSLLKRVLPQNVRSEVEADLTQVGGRLIDEIRPLAPLVQPSTLTQYDQWGQRVDHLHVSEGWQRLKYAAIEEGFVAIGYERKFGHHSRTYMFAKTMITTGDFHVIMCPIGMTDAAARVIELYGSDKMKQELYPRLISRDPSRAYISGQWMTERTGGSDVSQTETKAIPTAPASSDMGPPYMLDGFKWFSSAAEGNIAVALARTGEVSRGSRSLSLFLVPLRIPSHPSPLSNGIFIHRLKNKIGTWGVPTAELSLQDTKAWRIGTVDDGVKAIIPMLNITRIHSAIHSVGSLQRCLSIARSYATVRSVNGGTNLLKDVPLHMASLADVNLLYRALVHLTFGAVCLLGKSECGVASAEEEGRLRLLTPTVKAFAAHKAPTAMEETMAALGGQGYMEEVGIGRLIRDSLVEKIWEGTINILSLDLSRATRDPKVVDGYMKWALGITSSIPSDSALKSVEVAVLSLRNAVQRLPSIFKQSSVNPLMPRPALNCFASVSCGVYLLEHAIWSHTSDEPTRDIDLEAFRRWVLEGDLQQSLADTERIAQKHEARALMNRELVYGSNSMSAHKL</sequence>
<dbReference type="InterPro" id="IPR006091">
    <property type="entry name" value="Acyl-CoA_Oxase/DH_mid-dom"/>
</dbReference>
<dbReference type="HOGENOM" id="CLU_016513_1_0_1"/>
<dbReference type="PANTHER" id="PTHR42707:SF2">
    <property type="entry name" value="ACD11 DEHYDROGENASE"/>
    <property type="match status" value="1"/>
</dbReference>
<evidence type="ECO:0000256" key="2">
    <source>
        <dbReference type="ARBA" id="ARBA00022630"/>
    </source>
</evidence>
<organism evidence="8 9">
    <name type="scientific">Piloderma croceum (strain F 1598)</name>
    <dbReference type="NCBI Taxonomy" id="765440"/>
    <lineage>
        <taxon>Eukaryota</taxon>
        <taxon>Fungi</taxon>
        <taxon>Dikarya</taxon>
        <taxon>Basidiomycota</taxon>
        <taxon>Agaricomycotina</taxon>
        <taxon>Agaricomycetes</taxon>
        <taxon>Agaricomycetidae</taxon>
        <taxon>Atheliales</taxon>
        <taxon>Atheliaceae</taxon>
        <taxon>Piloderma</taxon>
    </lineage>
</organism>
<keyword evidence="3 4" id="KW-0274">FAD</keyword>
<evidence type="ECO:0000313" key="9">
    <source>
        <dbReference type="Proteomes" id="UP000054166"/>
    </source>
</evidence>
<dbReference type="Gene3D" id="6.10.250.600">
    <property type="match status" value="1"/>
</dbReference>
<reference evidence="8 9" key="1">
    <citation type="submission" date="2014-04" db="EMBL/GenBank/DDBJ databases">
        <authorList>
            <consortium name="DOE Joint Genome Institute"/>
            <person name="Kuo A."/>
            <person name="Tarkka M."/>
            <person name="Buscot F."/>
            <person name="Kohler A."/>
            <person name="Nagy L.G."/>
            <person name="Floudas D."/>
            <person name="Copeland A."/>
            <person name="Barry K.W."/>
            <person name="Cichocki N."/>
            <person name="Veneault-Fourrey C."/>
            <person name="LaButti K."/>
            <person name="Lindquist E.A."/>
            <person name="Lipzen A."/>
            <person name="Lundell T."/>
            <person name="Morin E."/>
            <person name="Murat C."/>
            <person name="Sun H."/>
            <person name="Tunlid A."/>
            <person name="Henrissat B."/>
            <person name="Grigoriev I.V."/>
            <person name="Hibbett D.S."/>
            <person name="Martin F."/>
            <person name="Nordberg H.P."/>
            <person name="Cantor M.N."/>
            <person name="Hua S.X."/>
        </authorList>
    </citation>
    <scope>NUCLEOTIDE SEQUENCE [LARGE SCALE GENOMIC DNA]</scope>
    <source>
        <strain evidence="8 9">F 1598</strain>
    </source>
</reference>
<dbReference type="AlphaFoldDB" id="A0A0C3B1R9"/>
<accession>A0A0C3B1R9</accession>
<dbReference type="Proteomes" id="UP000054166">
    <property type="component" value="Unassembled WGS sequence"/>
</dbReference>
<feature type="domain" description="Acyl-CoA dehydrogenase/oxidase C-terminal" evidence="5">
    <location>
        <begin position="290"/>
        <end position="448"/>
    </location>
</feature>
<dbReference type="EMBL" id="KN833005">
    <property type="protein sequence ID" value="KIM80138.1"/>
    <property type="molecule type" value="Genomic_DNA"/>
</dbReference>
<proteinExistence type="inferred from homology"/>
<evidence type="ECO:0008006" key="10">
    <source>
        <dbReference type="Google" id="ProtNLM"/>
    </source>
</evidence>
<dbReference type="InterPro" id="IPR009100">
    <property type="entry name" value="AcylCoA_DH/oxidase_NM_dom_sf"/>
</dbReference>
<dbReference type="Gene3D" id="1.20.140.10">
    <property type="entry name" value="Butyryl-CoA Dehydrogenase, subunit A, domain 3"/>
    <property type="match status" value="1"/>
</dbReference>
<comment type="cofactor">
    <cofactor evidence="4">
        <name>FAD</name>
        <dbReference type="ChEBI" id="CHEBI:57692"/>
    </cofactor>
</comment>
<evidence type="ECO:0000259" key="6">
    <source>
        <dbReference type="Pfam" id="PF02770"/>
    </source>
</evidence>
<dbReference type="InParanoid" id="A0A0C3B1R9"/>
<dbReference type="SUPFAM" id="SSF47203">
    <property type="entry name" value="Acyl-CoA dehydrogenase C-terminal domain-like"/>
    <property type="match status" value="1"/>
</dbReference>
<dbReference type="Gene3D" id="2.40.110.20">
    <property type="match status" value="1"/>
</dbReference>
<dbReference type="InterPro" id="IPR009075">
    <property type="entry name" value="AcylCo_DH/oxidase_C"/>
</dbReference>
<name>A0A0C3B1R9_PILCF</name>
<evidence type="ECO:0000256" key="1">
    <source>
        <dbReference type="ARBA" id="ARBA00009347"/>
    </source>
</evidence>
<dbReference type="GO" id="GO:0003995">
    <property type="term" value="F:acyl-CoA dehydrogenase activity"/>
    <property type="evidence" value="ECO:0007669"/>
    <property type="project" value="TreeGrafter"/>
</dbReference>
<dbReference type="PANTHER" id="PTHR42707">
    <property type="entry name" value="ACYL-COA DEHYDROGENASE"/>
    <property type="match status" value="1"/>
</dbReference>
<dbReference type="InterPro" id="IPR052904">
    <property type="entry name" value="Acyl-CoA_dehydrogenase-like"/>
</dbReference>
<gene>
    <name evidence="8" type="ORF">PILCRDRAFT_73459</name>
</gene>
<keyword evidence="4" id="KW-0560">Oxidoreductase</keyword>
<dbReference type="Pfam" id="PF18158">
    <property type="entry name" value="AidB_N"/>
    <property type="match status" value="1"/>
</dbReference>
<evidence type="ECO:0000259" key="5">
    <source>
        <dbReference type="Pfam" id="PF00441"/>
    </source>
</evidence>
<dbReference type="InterPro" id="IPR036250">
    <property type="entry name" value="AcylCo_DH-like_C"/>
</dbReference>